<accession>A0ABM8NWJ9</accession>
<evidence type="ECO:0000256" key="1">
    <source>
        <dbReference type="SAM" id="SignalP"/>
    </source>
</evidence>
<sequence length="107" mass="11284">MLRFLGAGVFLLTIASSVLAGERYVEIWNPPEARMGAPAATKCAPKTHGATVSSRNAGKVVPRRVADPVSRSVSGKRAPVVVAKKPSVPPSVYIPRVITPEGNVLRV</sequence>
<keyword evidence="1" id="KW-0732">Signal</keyword>
<organism evidence="2 3">
    <name type="scientific">Paraburkholderia metrosideri</name>
    <dbReference type="NCBI Taxonomy" id="580937"/>
    <lineage>
        <taxon>Bacteria</taxon>
        <taxon>Pseudomonadati</taxon>
        <taxon>Pseudomonadota</taxon>
        <taxon>Betaproteobacteria</taxon>
        <taxon>Burkholderiales</taxon>
        <taxon>Burkholderiaceae</taxon>
        <taxon>Paraburkholderia</taxon>
    </lineage>
</organism>
<dbReference type="EMBL" id="CAJHCP010000009">
    <property type="protein sequence ID" value="CAD6546748.1"/>
    <property type="molecule type" value="Genomic_DNA"/>
</dbReference>
<evidence type="ECO:0000313" key="2">
    <source>
        <dbReference type="EMBL" id="CAD6546748.1"/>
    </source>
</evidence>
<gene>
    <name evidence="2" type="ORF">LMG28140_04374</name>
</gene>
<keyword evidence="3" id="KW-1185">Reference proteome</keyword>
<comment type="caution">
    <text evidence="2">The sequence shown here is derived from an EMBL/GenBank/DDBJ whole genome shotgun (WGS) entry which is preliminary data.</text>
</comment>
<reference evidence="2 3" key="1">
    <citation type="submission" date="2020-10" db="EMBL/GenBank/DDBJ databases">
        <authorList>
            <person name="Peeters C."/>
        </authorList>
    </citation>
    <scope>NUCLEOTIDE SEQUENCE [LARGE SCALE GENOMIC DNA]</scope>
    <source>
        <strain evidence="2 3">LMG 28140</strain>
    </source>
</reference>
<evidence type="ECO:0000313" key="3">
    <source>
        <dbReference type="Proteomes" id="UP000598032"/>
    </source>
</evidence>
<protein>
    <submittedName>
        <fullName evidence="2">Uncharacterized protein</fullName>
    </submittedName>
</protein>
<name>A0ABM8NWJ9_9BURK</name>
<dbReference type="Proteomes" id="UP000598032">
    <property type="component" value="Unassembled WGS sequence"/>
</dbReference>
<feature type="chain" id="PRO_5045901688" evidence="1">
    <location>
        <begin position="21"/>
        <end position="107"/>
    </location>
</feature>
<proteinExistence type="predicted"/>
<feature type="signal peptide" evidence="1">
    <location>
        <begin position="1"/>
        <end position="20"/>
    </location>
</feature>